<dbReference type="PANTHER" id="PTHR43669:SF14">
    <property type="entry name" value="OXIDOREDUCTASE"/>
    <property type="match status" value="1"/>
</dbReference>
<evidence type="ECO:0000256" key="2">
    <source>
        <dbReference type="ARBA" id="ARBA00023002"/>
    </source>
</evidence>
<accession>A0A2R6NM71</accession>
<keyword evidence="2" id="KW-0560">Oxidoreductase</keyword>
<dbReference type="InterPro" id="IPR036291">
    <property type="entry name" value="NAD(P)-bd_dom_sf"/>
</dbReference>
<dbReference type="Pfam" id="PF00106">
    <property type="entry name" value="adh_short"/>
    <property type="match status" value="1"/>
</dbReference>
<gene>
    <name evidence="3" type="ORF">PHLCEN_2v10731</name>
</gene>
<reference evidence="3 4" key="1">
    <citation type="submission" date="2018-02" db="EMBL/GenBank/DDBJ databases">
        <title>Genome sequence of the basidiomycete white-rot fungus Phlebia centrifuga.</title>
        <authorList>
            <person name="Granchi Z."/>
            <person name="Peng M."/>
            <person name="de Vries R.P."/>
            <person name="Hilden K."/>
            <person name="Makela M.R."/>
            <person name="Grigoriev I."/>
            <person name="Riley R."/>
        </authorList>
    </citation>
    <scope>NUCLEOTIDE SEQUENCE [LARGE SCALE GENOMIC DNA]</scope>
    <source>
        <strain evidence="3 4">FBCC195</strain>
    </source>
</reference>
<comment type="caution">
    <text evidence="3">The sequence shown here is derived from an EMBL/GenBank/DDBJ whole genome shotgun (WGS) entry which is preliminary data.</text>
</comment>
<comment type="similarity">
    <text evidence="1">Belongs to the short-chain dehydrogenases/reductases (SDR) family.</text>
</comment>
<dbReference type="Gene3D" id="3.40.50.720">
    <property type="entry name" value="NAD(P)-binding Rossmann-like Domain"/>
    <property type="match status" value="1"/>
</dbReference>
<sequence length="92" mass="9669">MPGRLQYKSALITGAGSGIGLESSLLFAQEGADVLLVDVNLEAAEKAAKLVAERFPNVKALAVKADVSKEADIKAAVDKAVEIFGRLDVMVR</sequence>
<evidence type="ECO:0008006" key="5">
    <source>
        <dbReference type="Google" id="ProtNLM"/>
    </source>
</evidence>
<evidence type="ECO:0000313" key="3">
    <source>
        <dbReference type="EMBL" id="PSR73439.1"/>
    </source>
</evidence>
<protein>
    <recommendedName>
        <fullName evidence="5">SDR family NAD(P)-dependent oxidoreductase</fullName>
    </recommendedName>
</protein>
<keyword evidence="4" id="KW-1185">Reference proteome</keyword>
<dbReference type="EMBL" id="MLYV02001076">
    <property type="protein sequence ID" value="PSR73439.1"/>
    <property type="molecule type" value="Genomic_DNA"/>
</dbReference>
<dbReference type="OrthoDB" id="417891at2759"/>
<organism evidence="3 4">
    <name type="scientific">Hermanssonia centrifuga</name>
    <dbReference type="NCBI Taxonomy" id="98765"/>
    <lineage>
        <taxon>Eukaryota</taxon>
        <taxon>Fungi</taxon>
        <taxon>Dikarya</taxon>
        <taxon>Basidiomycota</taxon>
        <taxon>Agaricomycotina</taxon>
        <taxon>Agaricomycetes</taxon>
        <taxon>Polyporales</taxon>
        <taxon>Meruliaceae</taxon>
        <taxon>Hermanssonia</taxon>
    </lineage>
</organism>
<dbReference type="STRING" id="98765.A0A2R6NM71"/>
<evidence type="ECO:0000256" key="1">
    <source>
        <dbReference type="ARBA" id="ARBA00006484"/>
    </source>
</evidence>
<dbReference type="Proteomes" id="UP000186601">
    <property type="component" value="Unassembled WGS sequence"/>
</dbReference>
<dbReference type="SUPFAM" id="SSF51735">
    <property type="entry name" value="NAD(P)-binding Rossmann-fold domains"/>
    <property type="match status" value="1"/>
</dbReference>
<name>A0A2R6NM71_9APHY</name>
<evidence type="ECO:0000313" key="4">
    <source>
        <dbReference type="Proteomes" id="UP000186601"/>
    </source>
</evidence>
<proteinExistence type="inferred from homology"/>
<dbReference type="InterPro" id="IPR002347">
    <property type="entry name" value="SDR_fam"/>
</dbReference>
<dbReference type="GO" id="GO:0016491">
    <property type="term" value="F:oxidoreductase activity"/>
    <property type="evidence" value="ECO:0007669"/>
    <property type="project" value="UniProtKB-KW"/>
</dbReference>
<dbReference type="AlphaFoldDB" id="A0A2R6NM71"/>
<dbReference type="PANTHER" id="PTHR43669">
    <property type="entry name" value="5-KETO-D-GLUCONATE 5-REDUCTASE"/>
    <property type="match status" value="1"/>
</dbReference>